<reference evidence="3 4" key="1">
    <citation type="submission" date="2019-04" db="EMBL/GenBank/DDBJ databases">
        <title>Genomic characterization of Staphylococcus petrasii strains.</title>
        <authorList>
            <person name="Vrbovska V."/>
            <person name="Kovarovic V."/>
            <person name="Maslanova I."/>
            <person name="Indrakova A."/>
            <person name="Petras P."/>
            <person name="Sedo O."/>
            <person name="Svec P."/>
            <person name="Fisarova L."/>
            <person name="Sedlacek I."/>
            <person name="Doskar J."/>
            <person name="Pantucek R."/>
        </authorList>
    </citation>
    <scope>NUCLEOTIDE SEQUENCE [LARGE SCALE GENOMIC DNA]</scope>
    <source>
        <strain evidence="3 4">CCM 8529</strain>
    </source>
</reference>
<organism evidence="3 4">
    <name type="scientific">Staphylococcus pragensis</name>
    <dbReference type="NCBI Taxonomy" id="1611836"/>
    <lineage>
        <taxon>Bacteria</taxon>
        <taxon>Bacillati</taxon>
        <taxon>Bacillota</taxon>
        <taxon>Bacilli</taxon>
        <taxon>Bacillales</taxon>
        <taxon>Staphylococcaceae</taxon>
        <taxon>Staphylococcus</taxon>
    </lineage>
</organism>
<feature type="chain" id="PRO_5021468756" evidence="2">
    <location>
        <begin position="20"/>
        <end position="141"/>
    </location>
</feature>
<gene>
    <name evidence="3" type="ORF">E2558_05280</name>
</gene>
<feature type="region of interest" description="Disordered" evidence="1">
    <location>
        <begin position="27"/>
        <end position="48"/>
    </location>
</feature>
<dbReference type="Proteomes" id="UP000297459">
    <property type="component" value="Unassembled WGS sequence"/>
</dbReference>
<dbReference type="AlphaFoldDB" id="A0A4Z1BVV5"/>
<feature type="compositionally biased region" description="Basic and acidic residues" evidence="1">
    <location>
        <begin position="77"/>
        <end position="93"/>
    </location>
</feature>
<evidence type="ECO:0000313" key="4">
    <source>
        <dbReference type="Proteomes" id="UP000297459"/>
    </source>
</evidence>
<keyword evidence="2" id="KW-0732">Signal</keyword>
<dbReference type="RefSeq" id="WP_126566110.1">
    <property type="nucleotide sequence ID" value="NZ_BMCY01000001.1"/>
</dbReference>
<sequence>MAKRAGLFRILAGVGAATAAVVLSRKESRDRLKEEYSKYKQDPEGYKENAKDLANQFGAKANEKIQDVRNNPQDYANRLKNDPKAFLEEEKSKFTGQNSNEEDSLQEGKFDDEGGATVNNNLRVVSEDDLKNNKNALEDKD</sequence>
<feature type="signal peptide" evidence="2">
    <location>
        <begin position="1"/>
        <end position="19"/>
    </location>
</feature>
<feature type="compositionally biased region" description="Basic and acidic residues" evidence="1">
    <location>
        <begin position="125"/>
        <end position="141"/>
    </location>
</feature>
<protein>
    <submittedName>
        <fullName evidence="3">YtxH domain-containing protein</fullName>
    </submittedName>
</protein>
<evidence type="ECO:0000256" key="1">
    <source>
        <dbReference type="SAM" id="MobiDB-lite"/>
    </source>
</evidence>
<comment type="caution">
    <text evidence="3">The sequence shown here is derived from an EMBL/GenBank/DDBJ whole genome shotgun (WGS) entry which is preliminary data.</text>
</comment>
<proteinExistence type="predicted"/>
<evidence type="ECO:0000313" key="3">
    <source>
        <dbReference type="EMBL" id="TGN29059.1"/>
    </source>
</evidence>
<name>A0A4Z1BVV5_9STAP</name>
<dbReference type="EMBL" id="SRPJ01000001">
    <property type="protein sequence ID" value="TGN29059.1"/>
    <property type="molecule type" value="Genomic_DNA"/>
</dbReference>
<evidence type="ECO:0000256" key="2">
    <source>
        <dbReference type="SAM" id="SignalP"/>
    </source>
</evidence>
<keyword evidence="4" id="KW-1185">Reference proteome</keyword>
<accession>A0A4Z1BVV5</accession>
<feature type="region of interest" description="Disordered" evidence="1">
    <location>
        <begin position="61"/>
        <end position="141"/>
    </location>
</feature>